<accession>A0A972SPT7</accession>
<protein>
    <submittedName>
        <fullName evidence="1">Uncharacterized protein</fullName>
    </submittedName>
</protein>
<gene>
    <name evidence="1" type="ORF">GNZ13_32135</name>
</gene>
<proteinExistence type="predicted"/>
<keyword evidence="2" id="KW-1185">Reference proteome</keyword>
<dbReference type="AlphaFoldDB" id="A0A972SPT7"/>
<evidence type="ECO:0000313" key="1">
    <source>
        <dbReference type="EMBL" id="NPT59085.1"/>
    </source>
</evidence>
<dbReference type="EMBL" id="WOEZ01000185">
    <property type="protein sequence ID" value="NPT59085.1"/>
    <property type="molecule type" value="Genomic_DNA"/>
</dbReference>
<name>A0A972SPT7_9BURK</name>
<dbReference type="RefSeq" id="WP_172172110.1">
    <property type="nucleotide sequence ID" value="NZ_WOEZ01000185.1"/>
</dbReference>
<comment type="caution">
    <text evidence="1">The sequence shown here is derived from an EMBL/GenBank/DDBJ whole genome shotgun (WGS) entry which is preliminary data.</text>
</comment>
<organism evidence="1 2">
    <name type="scientific">Paraburkholderia elongata</name>
    <dbReference type="NCBI Taxonomy" id="2675747"/>
    <lineage>
        <taxon>Bacteria</taxon>
        <taxon>Pseudomonadati</taxon>
        <taxon>Pseudomonadota</taxon>
        <taxon>Betaproteobacteria</taxon>
        <taxon>Burkholderiales</taxon>
        <taxon>Burkholderiaceae</taxon>
        <taxon>Paraburkholderia</taxon>
    </lineage>
</organism>
<evidence type="ECO:0000313" key="2">
    <source>
        <dbReference type="Proteomes" id="UP000655523"/>
    </source>
</evidence>
<dbReference type="Proteomes" id="UP000655523">
    <property type="component" value="Unassembled WGS sequence"/>
</dbReference>
<reference evidence="1 2" key="1">
    <citation type="submission" date="2019-11" db="EMBL/GenBank/DDBJ databases">
        <title>Metabolism of dissolved organic matter in forest soils.</title>
        <authorList>
            <person name="Cyle K.T."/>
            <person name="Wilhelm R.C."/>
            <person name="Martinez C.E."/>
        </authorList>
    </citation>
    <scope>NUCLEOTIDE SEQUENCE [LARGE SCALE GENOMIC DNA]</scope>
    <source>
        <strain evidence="1 2">5N</strain>
    </source>
</reference>
<sequence>MDDMSERDQAIIAEWTLDTFDAAVHAVLVTPPWRPTDHAYGVLRGYREAGLTPAEAAQAFFSTRQ</sequence>